<comment type="caution">
    <text evidence="1">The sequence shown here is derived from an EMBL/GenBank/DDBJ whole genome shotgun (WGS) entry which is preliminary data.</text>
</comment>
<dbReference type="AlphaFoldDB" id="X1QNV7"/>
<name>X1QNV7_9ZZZZ</name>
<gene>
    <name evidence="1" type="ORF">S06H3_66643</name>
</gene>
<sequence>MTENWTLRDHREYAWNYFELHARQRMAVFNYFVIIAAL</sequence>
<feature type="non-terminal residue" evidence="1">
    <location>
        <position position="38"/>
    </location>
</feature>
<accession>X1QNV7</accession>
<protein>
    <submittedName>
        <fullName evidence="1">Uncharacterized protein</fullName>
    </submittedName>
</protein>
<organism evidence="1">
    <name type="scientific">marine sediment metagenome</name>
    <dbReference type="NCBI Taxonomy" id="412755"/>
    <lineage>
        <taxon>unclassified sequences</taxon>
        <taxon>metagenomes</taxon>
        <taxon>ecological metagenomes</taxon>
    </lineage>
</organism>
<proteinExistence type="predicted"/>
<reference evidence="1" key="1">
    <citation type="journal article" date="2014" name="Front. Microbiol.">
        <title>High frequency of phylogenetically diverse reductive dehalogenase-homologous genes in deep subseafloor sedimentary metagenomes.</title>
        <authorList>
            <person name="Kawai M."/>
            <person name="Futagami T."/>
            <person name="Toyoda A."/>
            <person name="Takaki Y."/>
            <person name="Nishi S."/>
            <person name="Hori S."/>
            <person name="Arai W."/>
            <person name="Tsubouchi T."/>
            <person name="Morono Y."/>
            <person name="Uchiyama I."/>
            <person name="Ito T."/>
            <person name="Fujiyama A."/>
            <person name="Inagaki F."/>
            <person name="Takami H."/>
        </authorList>
    </citation>
    <scope>NUCLEOTIDE SEQUENCE</scope>
    <source>
        <strain evidence="1">Expedition CK06-06</strain>
    </source>
</reference>
<dbReference type="EMBL" id="BARV01045546">
    <property type="protein sequence ID" value="GAI69928.1"/>
    <property type="molecule type" value="Genomic_DNA"/>
</dbReference>
<evidence type="ECO:0000313" key="1">
    <source>
        <dbReference type="EMBL" id="GAI69928.1"/>
    </source>
</evidence>